<feature type="region of interest" description="Disordered" evidence="1">
    <location>
        <begin position="135"/>
        <end position="154"/>
    </location>
</feature>
<proteinExistence type="predicted"/>
<gene>
    <name evidence="2" type="ORF">AKJ08_3384</name>
</gene>
<keyword evidence="3" id="KW-1185">Reference proteome</keyword>
<dbReference type="STRING" id="1391653.AKJ08_3384"/>
<reference evidence="2 3" key="1">
    <citation type="submission" date="2015-08" db="EMBL/GenBank/DDBJ databases">
        <authorList>
            <person name="Babu N.S."/>
            <person name="Beckwith C.J."/>
            <person name="Beseler K.G."/>
            <person name="Brison A."/>
            <person name="Carone J.V."/>
            <person name="Caskin T.P."/>
            <person name="Diamond M."/>
            <person name="Durham M.E."/>
            <person name="Foxe J.M."/>
            <person name="Go M."/>
            <person name="Henderson B.A."/>
            <person name="Jones I.B."/>
            <person name="McGettigan J.A."/>
            <person name="Micheletti S.J."/>
            <person name="Nasrallah M.E."/>
            <person name="Ortiz D."/>
            <person name="Piller C.R."/>
            <person name="Privatt S.R."/>
            <person name="Schneider S.L."/>
            <person name="Sharp S."/>
            <person name="Smith T.C."/>
            <person name="Stanton J.D."/>
            <person name="Ullery H.E."/>
            <person name="Wilson R.J."/>
            <person name="Serrano M.G."/>
            <person name="Buck G."/>
            <person name="Lee V."/>
            <person name="Wang Y."/>
            <person name="Carvalho R."/>
            <person name="Voegtly L."/>
            <person name="Shi R."/>
            <person name="Duckworth R."/>
            <person name="Johnson A."/>
            <person name="Loviza R."/>
            <person name="Walstead R."/>
            <person name="Shah Z."/>
            <person name="Kiflezghi M."/>
            <person name="Wade K."/>
            <person name="Ball S.L."/>
            <person name="Bradley K.W."/>
            <person name="Asai D.J."/>
            <person name="Bowman C.A."/>
            <person name="Russell D.A."/>
            <person name="Pope W.H."/>
            <person name="Jacobs-Sera D."/>
            <person name="Hendrix R.W."/>
            <person name="Hatfull G.F."/>
        </authorList>
    </citation>
    <scope>NUCLEOTIDE SEQUENCE [LARGE SCALE GENOMIC DNA]</scope>
    <source>
        <strain evidence="2 3">DSM 27710</strain>
    </source>
</reference>
<evidence type="ECO:0000256" key="1">
    <source>
        <dbReference type="SAM" id="MobiDB-lite"/>
    </source>
</evidence>
<dbReference type="RefSeq" id="WP_050727079.1">
    <property type="nucleotide sequence ID" value="NZ_CP012332.1"/>
</dbReference>
<sequence>MLEEAIATAEELRTLLRLQLDEAPESRRRLAGLDPERALEWAAEREARNGQALDLEKRILEALTRACEGLPEPTLAALRRHAPAEAARLDEGLDELRDLASRLREEDLVTREALGHSLACVRSYLSLLAPGSAAYDRRGRATGRDPLSSRSVSV</sequence>
<dbReference type="AlphaFoldDB" id="A0A0K1PHK9"/>
<protein>
    <recommendedName>
        <fullName evidence="4">Flagellar biosynthesis protein FlgN</fullName>
    </recommendedName>
</protein>
<dbReference type="KEGG" id="vin:AKJ08_3384"/>
<name>A0A0K1PHK9_9BACT</name>
<accession>A0A0K1PHK9</accession>
<evidence type="ECO:0000313" key="2">
    <source>
        <dbReference type="EMBL" id="AKU92997.1"/>
    </source>
</evidence>
<evidence type="ECO:0008006" key="4">
    <source>
        <dbReference type="Google" id="ProtNLM"/>
    </source>
</evidence>
<evidence type="ECO:0000313" key="3">
    <source>
        <dbReference type="Proteomes" id="UP000055590"/>
    </source>
</evidence>
<dbReference type="Proteomes" id="UP000055590">
    <property type="component" value="Chromosome"/>
</dbReference>
<dbReference type="EMBL" id="CP012332">
    <property type="protein sequence ID" value="AKU92997.1"/>
    <property type="molecule type" value="Genomic_DNA"/>
</dbReference>
<organism evidence="2 3">
    <name type="scientific">Vulgatibacter incomptus</name>
    <dbReference type="NCBI Taxonomy" id="1391653"/>
    <lineage>
        <taxon>Bacteria</taxon>
        <taxon>Pseudomonadati</taxon>
        <taxon>Myxococcota</taxon>
        <taxon>Myxococcia</taxon>
        <taxon>Myxococcales</taxon>
        <taxon>Cystobacterineae</taxon>
        <taxon>Vulgatibacteraceae</taxon>
        <taxon>Vulgatibacter</taxon>
    </lineage>
</organism>